<dbReference type="AlphaFoldDB" id="A0A0F9A8A9"/>
<dbReference type="PANTHER" id="PTHR23084:SF263">
    <property type="entry name" value="MORN REPEAT-CONTAINING PROTEIN 1"/>
    <property type="match status" value="1"/>
</dbReference>
<dbReference type="PANTHER" id="PTHR23084">
    <property type="entry name" value="PHOSPHATIDYLINOSITOL-4-PHOSPHATE 5-KINASE RELATED"/>
    <property type="match status" value="1"/>
</dbReference>
<name>A0A0F9A8A9_9ZZZZ</name>
<proteinExistence type="predicted"/>
<sequence length="118" mass="12580">MQDTRSDIAGVVAIVAALAFASPAFAQADGEVVTKQYEDGGVYEGTFAEGKQHGTGTYRLPNGYEYSGEWVDGEIRGQGVARCPNDRARPLFALPDSLLRPPLLGDGAHHFGEPSRVS</sequence>
<evidence type="ECO:0008006" key="3">
    <source>
        <dbReference type="Google" id="ProtNLM"/>
    </source>
</evidence>
<dbReference type="Pfam" id="PF02493">
    <property type="entry name" value="MORN"/>
    <property type="match status" value="2"/>
</dbReference>
<gene>
    <name evidence="2" type="ORF">LCGC14_2683480</name>
</gene>
<accession>A0A0F9A8A9</accession>
<protein>
    <recommendedName>
        <fullName evidence="3">MORN repeat-containing protein</fullName>
    </recommendedName>
</protein>
<reference evidence="2" key="1">
    <citation type="journal article" date="2015" name="Nature">
        <title>Complex archaea that bridge the gap between prokaryotes and eukaryotes.</title>
        <authorList>
            <person name="Spang A."/>
            <person name="Saw J.H."/>
            <person name="Jorgensen S.L."/>
            <person name="Zaremba-Niedzwiedzka K."/>
            <person name="Martijn J."/>
            <person name="Lind A.E."/>
            <person name="van Eijk R."/>
            <person name="Schleper C."/>
            <person name="Guy L."/>
            <person name="Ettema T.J."/>
        </authorList>
    </citation>
    <scope>NUCLEOTIDE SEQUENCE</scope>
</reference>
<dbReference type="SUPFAM" id="SSF82185">
    <property type="entry name" value="Histone H3 K4-specific methyltransferase SET7/9 N-terminal domain"/>
    <property type="match status" value="1"/>
</dbReference>
<dbReference type="InterPro" id="IPR003409">
    <property type="entry name" value="MORN"/>
</dbReference>
<evidence type="ECO:0000256" key="1">
    <source>
        <dbReference type="ARBA" id="ARBA00022737"/>
    </source>
</evidence>
<dbReference type="Gene3D" id="2.20.110.10">
    <property type="entry name" value="Histone H3 K4-specific methyltransferase SET7/9 N-terminal domain"/>
    <property type="match status" value="1"/>
</dbReference>
<comment type="caution">
    <text evidence="2">The sequence shown here is derived from an EMBL/GenBank/DDBJ whole genome shotgun (WGS) entry which is preliminary data.</text>
</comment>
<dbReference type="SMART" id="SM00698">
    <property type="entry name" value="MORN"/>
    <property type="match status" value="2"/>
</dbReference>
<dbReference type="EMBL" id="LAZR01047373">
    <property type="protein sequence ID" value="KKK94375.1"/>
    <property type="molecule type" value="Genomic_DNA"/>
</dbReference>
<evidence type="ECO:0000313" key="2">
    <source>
        <dbReference type="EMBL" id="KKK94375.1"/>
    </source>
</evidence>
<organism evidence="2">
    <name type="scientific">marine sediment metagenome</name>
    <dbReference type="NCBI Taxonomy" id="412755"/>
    <lineage>
        <taxon>unclassified sequences</taxon>
        <taxon>metagenomes</taxon>
        <taxon>ecological metagenomes</taxon>
    </lineage>
</organism>
<keyword evidence="1" id="KW-0677">Repeat</keyword>